<evidence type="ECO:0000313" key="2">
    <source>
        <dbReference type="EMBL" id="SFC44325.1"/>
    </source>
</evidence>
<dbReference type="Pfam" id="PF01207">
    <property type="entry name" value="Dus"/>
    <property type="match status" value="1"/>
</dbReference>
<proteinExistence type="predicted"/>
<dbReference type="AlphaFoldDB" id="A0AAJ5BGI1"/>
<dbReference type="EMBL" id="FOLW01000002">
    <property type="protein sequence ID" value="SFC44325.1"/>
    <property type="molecule type" value="Genomic_DNA"/>
</dbReference>
<protein>
    <submittedName>
        <fullName evidence="2">Dihydrouridine synthase (Dus)</fullName>
    </submittedName>
</protein>
<organism evidence="2 3">
    <name type="scientific">Pragia fontium DSM 5563 = ATCC 49100</name>
    <dbReference type="NCBI Taxonomy" id="1122977"/>
    <lineage>
        <taxon>Bacteria</taxon>
        <taxon>Pseudomonadati</taxon>
        <taxon>Pseudomonadota</taxon>
        <taxon>Gammaproteobacteria</taxon>
        <taxon>Enterobacterales</taxon>
        <taxon>Budviciaceae</taxon>
        <taxon>Pragia</taxon>
    </lineage>
</organism>
<accession>A0AAJ5BGI1</accession>
<dbReference type="InterPro" id="IPR035587">
    <property type="entry name" value="DUS-like_FMN-bd"/>
</dbReference>
<dbReference type="Proteomes" id="UP000226420">
    <property type="component" value="Unassembled WGS sequence"/>
</dbReference>
<evidence type="ECO:0000313" key="3">
    <source>
        <dbReference type="Proteomes" id="UP000226420"/>
    </source>
</evidence>
<gene>
    <name evidence="2" type="ORF">SAMN02745723_102369</name>
</gene>
<name>A0AAJ5BGI1_9GAMM</name>
<feature type="domain" description="DUS-like FMN-binding" evidence="1">
    <location>
        <begin position="4"/>
        <end position="98"/>
    </location>
</feature>
<dbReference type="InterPro" id="IPR013785">
    <property type="entry name" value="Aldolase_TIM"/>
</dbReference>
<comment type="caution">
    <text evidence="2">The sequence shown here is derived from an EMBL/GenBank/DDBJ whole genome shotgun (WGS) entry which is preliminary data.</text>
</comment>
<reference evidence="2 3" key="1">
    <citation type="submission" date="2016-10" db="EMBL/GenBank/DDBJ databases">
        <authorList>
            <person name="Varghese N."/>
            <person name="Submissions S."/>
        </authorList>
    </citation>
    <scope>NUCLEOTIDE SEQUENCE [LARGE SCALE GENOMIC DNA]</scope>
    <source>
        <strain evidence="2 3">DSM 5563</strain>
    </source>
</reference>
<sequence length="99" mass="11135">MRVMLAPMEGVLDAYIRERLLIYDLCVTEFVRVLYTLLLPKAFYRLCPELHNGGRTKSSTPVRVQLLGNSPQWMVENAARTVEMGSHGIVLNGGCPTKQ</sequence>
<evidence type="ECO:0000259" key="1">
    <source>
        <dbReference type="Pfam" id="PF01207"/>
    </source>
</evidence>
<dbReference type="Gene3D" id="3.20.20.70">
    <property type="entry name" value="Aldolase class I"/>
    <property type="match status" value="1"/>
</dbReference>
<dbReference type="SUPFAM" id="SSF51395">
    <property type="entry name" value="FMN-linked oxidoreductases"/>
    <property type="match status" value="1"/>
</dbReference>